<dbReference type="AlphaFoldDB" id="A0A150M8M7"/>
<reference evidence="3 4" key="1">
    <citation type="submission" date="2016-01" db="EMBL/GenBank/DDBJ databases">
        <title>Draft Genome Sequences of Seven Thermophilic Sporeformers Isolated from Foods.</title>
        <authorList>
            <person name="Berendsen E.M."/>
            <person name="Wells-Bennik M.H."/>
            <person name="Krawcyk A.O."/>
            <person name="De Jong A."/>
            <person name="Holsappel S."/>
            <person name="Eijlander R.T."/>
            <person name="Kuipers O.P."/>
        </authorList>
    </citation>
    <scope>NUCLEOTIDE SEQUENCE [LARGE SCALE GENOMIC DNA]</scope>
    <source>
        <strain evidence="3 4">B4119</strain>
    </source>
</reference>
<dbReference type="Pfam" id="PF00069">
    <property type="entry name" value="Pkinase"/>
    <property type="match status" value="1"/>
</dbReference>
<dbReference type="EMBL" id="LQYS01000002">
    <property type="protein sequence ID" value="KYD20572.1"/>
    <property type="molecule type" value="Genomic_DNA"/>
</dbReference>
<dbReference type="PROSITE" id="PS00107">
    <property type="entry name" value="PROTEIN_KINASE_ATP"/>
    <property type="match status" value="1"/>
</dbReference>
<dbReference type="Gene3D" id="1.10.510.10">
    <property type="entry name" value="Transferase(Phosphotransferase) domain 1"/>
    <property type="match status" value="1"/>
</dbReference>
<dbReference type="PATRIC" id="fig|81408.3.peg.2432"/>
<dbReference type="PROSITE" id="PS50011">
    <property type="entry name" value="PROTEIN_KINASE_DOM"/>
    <property type="match status" value="1"/>
</dbReference>
<dbReference type="SUPFAM" id="SSF56112">
    <property type="entry name" value="Protein kinase-like (PK-like)"/>
    <property type="match status" value="1"/>
</dbReference>
<feature type="binding site" evidence="1">
    <location>
        <position position="57"/>
    </location>
    <ligand>
        <name>ATP</name>
        <dbReference type="ChEBI" id="CHEBI:30616"/>
    </ligand>
</feature>
<sequence length="273" mass="32244">MRFLYRHPALARLFERPYRKGKVIRRRYQIVAELGMGSYGIAYMANDLQTGRKVVVKQCRKTRRKESELSFQREADILMRLKHPQIPALYDMFLENGTPHLVMDYVEGETVEALIFEKGKTYTEREAFQLLRDVLAVVEYIHANHIVHRDLRIPNILLRDGTVFVIDFGLARFFGESVPHIETYVPEKKLRRDIHPKSDFYALGHFTLFLLYSSYEPKTEEEKSWEEELSISEDARFILRKMLQIDQPYDDIYTLINDVDQLIKNGPKRIIVS</sequence>
<dbReference type="CDD" id="cd14014">
    <property type="entry name" value="STKc_PknB_like"/>
    <property type="match status" value="1"/>
</dbReference>
<comment type="caution">
    <text evidence="3">The sequence shown here is derived from an EMBL/GenBank/DDBJ whole genome shotgun (WGS) entry which is preliminary data.</text>
</comment>
<evidence type="ECO:0000259" key="2">
    <source>
        <dbReference type="PROSITE" id="PS50011"/>
    </source>
</evidence>
<dbReference type="InterPro" id="IPR011009">
    <property type="entry name" value="Kinase-like_dom_sf"/>
</dbReference>
<evidence type="ECO:0000256" key="1">
    <source>
        <dbReference type="PROSITE-ProRule" id="PRU10141"/>
    </source>
</evidence>
<name>A0A150M8M7_9BACL</name>
<dbReference type="PANTHER" id="PTHR24347">
    <property type="entry name" value="SERINE/THREONINE-PROTEIN KINASE"/>
    <property type="match status" value="1"/>
</dbReference>
<keyword evidence="1" id="KW-0547">Nucleotide-binding</keyword>
<dbReference type="InterPro" id="IPR000719">
    <property type="entry name" value="Prot_kinase_dom"/>
</dbReference>
<gene>
    <name evidence="3" type="ORF">B4119_1749</name>
</gene>
<protein>
    <recommendedName>
        <fullName evidence="2">Protein kinase domain-containing protein</fullName>
    </recommendedName>
</protein>
<dbReference type="SMART" id="SM00219">
    <property type="entry name" value="TyrKc"/>
    <property type="match status" value="1"/>
</dbReference>
<dbReference type="STRING" id="81408.B4119_1749"/>
<proteinExistence type="predicted"/>
<feature type="domain" description="Protein kinase" evidence="2">
    <location>
        <begin position="28"/>
        <end position="273"/>
    </location>
</feature>
<dbReference type="Proteomes" id="UP000075455">
    <property type="component" value="Unassembled WGS sequence"/>
</dbReference>
<evidence type="ECO:0000313" key="4">
    <source>
        <dbReference type="Proteomes" id="UP000075455"/>
    </source>
</evidence>
<accession>A0A150M8M7</accession>
<dbReference type="eggNOG" id="COG0515">
    <property type="taxonomic scope" value="Bacteria"/>
</dbReference>
<dbReference type="GO" id="GO:0004713">
    <property type="term" value="F:protein tyrosine kinase activity"/>
    <property type="evidence" value="ECO:0007669"/>
    <property type="project" value="InterPro"/>
</dbReference>
<dbReference type="InterPro" id="IPR020635">
    <property type="entry name" value="Tyr_kinase_cat_dom"/>
</dbReference>
<evidence type="ECO:0000313" key="3">
    <source>
        <dbReference type="EMBL" id="KYD20572.1"/>
    </source>
</evidence>
<keyword evidence="1" id="KW-0067">ATP-binding</keyword>
<dbReference type="InterPro" id="IPR017441">
    <property type="entry name" value="Protein_kinase_ATP_BS"/>
</dbReference>
<dbReference type="GO" id="GO:0005524">
    <property type="term" value="F:ATP binding"/>
    <property type="evidence" value="ECO:0007669"/>
    <property type="project" value="UniProtKB-UniRule"/>
</dbReference>
<organism evidence="3 4">
    <name type="scientific">Saccharococcus caldoxylosilyticus</name>
    <dbReference type="NCBI Taxonomy" id="81408"/>
    <lineage>
        <taxon>Bacteria</taxon>
        <taxon>Bacillati</taxon>
        <taxon>Bacillota</taxon>
        <taxon>Bacilli</taxon>
        <taxon>Bacillales</taxon>
        <taxon>Anoxybacillaceae</taxon>
        <taxon>Saccharococcus</taxon>
    </lineage>
</organism>